<dbReference type="InterPro" id="IPR029068">
    <property type="entry name" value="Glyas_Bleomycin-R_OHBP_Dase"/>
</dbReference>
<dbReference type="SUPFAM" id="SSF54593">
    <property type="entry name" value="Glyoxalase/Bleomycin resistance protein/Dihydroxybiphenyl dioxygenase"/>
    <property type="match status" value="1"/>
</dbReference>
<name>A0A1M4VB31_9SPHI</name>
<dbReference type="PANTHER" id="PTHR33990">
    <property type="entry name" value="PROTEIN YJDN-RELATED"/>
    <property type="match status" value="1"/>
</dbReference>
<dbReference type="EMBL" id="FQUQ01000001">
    <property type="protein sequence ID" value="SHE66159.1"/>
    <property type="molecule type" value="Genomic_DNA"/>
</dbReference>
<dbReference type="PANTHER" id="PTHR33990:SF1">
    <property type="entry name" value="PROTEIN YJDN"/>
    <property type="match status" value="1"/>
</dbReference>
<evidence type="ECO:0000259" key="1">
    <source>
        <dbReference type="Pfam" id="PF06983"/>
    </source>
</evidence>
<evidence type="ECO:0000313" key="2">
    <source>
        <dbReference type="EMBL" id="SHE66159.1"/>
    </source>
</evidence>
<dbReference type="Gene3D" id="3.10.180.10">
    <property type="entry name" value="2,3-Dihydroxybiphenyl 1,2-Dioxygenase, domain 1"/>
    <property type="match status" value="1"/>
</dbReference>
<keyword evidence="3" id="KW-1185">Reference proteome</keyword>
<dbReference type="Pfam" id="PF06983">
    <property type="entry name" value="3-dmu-9_3-mt"/>
    <property type="match status" value="1"/>
</dbReference>
<dbReference type="CDD" id="cd06588">
    <property type="entry name" value="PhnB_like"/>
    <property type="match status" value="1"/>
</dbReference>
<organism evidence="2 3">
    <name type="scientific">Pedobacter caeni</name>
    <dbReference type="NCBI Taxonomy" id="288992"/>
    <lineage>
        <taxon>Bacteria</taxon>
        <taxon>Pseudomonadati</taxon>
        <taxon>Bacteroidota</taxon>
        <taxon>Sphingobacteriia</taxon>
        <taxon>Sphingobacteriales</taxon>
        <taxon>Sphingobacteriaceae</taxon>
        <taxon>Pedobacter</taxon>
    </lineage>
</organism>
<dbReference type="OrthoDB" id="9795306at2"/>
<evidence type="ECO:0000313" key="3">
    <source>
        <dbReference type="Proteomes" id="UP000184287"/>
    </source>
</evidence>
<dbReference type="RefSeq" id="WP_073227771.1">
    <property type="nucleotide sequence ID" value="NZ_FQUQ01000001.1"/>
</dbReference>
<reference evidence="3" key="1">
    <citation type="submission" date="2016-11" db="EMBL/GenBank/DDBJ databases">
        <authorList>
            <person name="Varghese N."/>
            <person name="Submissions S."/>
        </authorList>
    </citation>
    <scope>NUCLEOTIDE SEQUENCE [LARGE SCALE GENOMIC DNA]</scope>
    <source>
        <strain evidence="3">DSM 16990</strain>
    </source>
</reference>
<dbReference type="AlphaFoldDB" id="A0A1M4VB31"/>
<sequence>MATINPYLNFEGKTEEAFNLYKSVFGGEFQAVQRFKDTPGGDELSAEDAVKIMHISLPIGSGNFLMGTDTLESMGQKLNVGDNFSISVTTESEAESDRIFNALAVGGEIIMPLEKAFWGAYFGMLKDRFGIQWLVNYDYTKDK</sequence>
<dbReference type="STRING" id="288992.SAMN04488522_101846"/>
<protein>
    <submittedName>
        <fullName evidence="2">PhnB protein</fullName>
    </submittedName>
</protein>
<feature type="domain" description="PhnB-like" evidence="1">
    <location>
        <begin position="4"/>
        <end position="135"/>
    </location>
</feature>
<accession>A0A1M4VB31</accession>
<dbReference type="Proteomes" id="UP000184287">
    <property type="component" value="Unassembled WGS sequence"/>
</dbReference>
<gene>
    <name evidence="2" type="ORF">SAMN04488522_101846</name>
</gene>
<proteinExistence type="predicted"/>
<dbReference type="InterPro" id="IPR028973">
    <property type="entry name" value="PhnB-like"/>
</dbReference>